<sequence length="133" mass="15194">MGYEEKAEELGVTIIDGYPPNGWWACYDPDTHTILRHVELAALQRRSSTWHELGHAYFRHVGCNPRQEAQASMWAARHLISPDAFVAAAQIDDDVIAIAHRLFVLPRDVRNFVKSLSFEEMLALRKRIGWGIP</sequence>
<dbReference type="Proteomes" id="UP000316500">
    <property type="component" value="Unassembled WGS sequence"/>
</dbReference>
<comment type="caution">
    <text evidence="2">The sequence shown here is derived from an EMBL/GenBank/DDBJ whole genome shotgun (WGS) entry which is preliminary data.</text>
</comment>
<dbReference type="InterPro" id="IPR010359">
    <property type="entry name" value="IrrE_HExxH"/>
</dbReference>
<dbReference type="Pfam" id="PF06114">
    <property type="entry name" value="Peptidase_M78"/>
    <property type="match status" value="1"/>
</dbReference>
<reference evidence="2 3" key="1">
    <citation type="submission" date="2019-07" db="EMBL/GenBank/DDBJ databases">
        <title>Diversity of Bacteria from Kongsfjorden, Arctic.</title>
        <authorList>
            <person name="Yu Y."/>
        </authorList>
    </citation>
    <scope>NUCLEOTIDE SEQUENCE [LARGE SCALE GENOMIC DNA]</scope>
    <source>
        <strain evidence="2 3">SM1928</strain>
    </source>
</reference>
<feature type="domain" description="IrrE N-terminal-like" evidence="1">
    <location>
        <begin position="7"/>
        <end position="102"/>
    </location>
</feature>
<protein>
    <submittedName>
        <fullName evidence="2">ImmA/IrrE family metallo-endopeptidase</fullName>
    </submittedName>
</protein>
<dbReference type="AlphaFoldDB" id="A0A558GXR3"/>
<accession>A0A558GXR3</accession>
<dbReference type="EMBL" id="VNFK01000010">
    <property type="protein sequence ID" value="TVU61612.1"/>
    <property type="molecule type" value="Genomic_DNA"/>
</dbReference>
<proteinExistence type="predicted"/>
<evidence type="ECO:0000313" key="3">
    <source>
        <dbReference type="Proteomes" id="UP000316500"/>
    </source>
</evidence>
<organism evidence="2 3">
    <name type="scientific">Paenarthrobacter nitroguajacolicus</name>
    <name type="common">Arthrobacter nitroguajacolicus</name>
    <dbReference type="NCBI Taxonomy" id="211146"/>
    <lineage>
        <taxon>Bacteria</taxon>
        <taxon>Bacillati</taxon>
        <taxon>Actinomycetota</taxon>
        <taxon>Actinomycetes</taxon>
        <taxon>Micrococcales</taxon>
        <taxon>Micrococcaceae</taxon>
        <taxon>Paenarthrobacter</taxon>
    </lineage>
</organism>
<gene>
    <name evidence="2" type="ORF">FQP90_13815</name>
</gene>
<name>A0A558GXR3_PAENT</name>
<dbReference type="RefSeq" id="WP_144651429.1">
    <property type="nucleotide sequence ID" value="NZ_VNFK01000010.1"/>
</dbReference>
<dbReference type="OrthoDB" id="9793864at2"/>
<evidence type="ECO:0000259" key="1">
    <source>
        <dbReference type="Pfam" id="PF06114"/>
    </source>
</evidence>
<evidence type="ECO:0000313" key="2">
    <source>
        <dbReference type="EMBL" id="TVU61612.1"/>
    </source>
</evidence>